<keyword evidence="6 7" id="KW-0472">Membrane</keyword>
<dbReference type="Pfam" id="PF05620">
    <property type="entry name" value="TMEM208_SND2"/>
    <property type="match status" value="1"/>
</dbReference>
<dbReference type="STRING" id="2004952.A0A2C5ZAW3"/>
<evidence type="ECO:0000256" key="7">
    <source>
        <dbReference type="SAM" id="Phobius"/>
    </source>
</evidence>
<evidence type="ECO:0008006" key="10">
    <source>
        <dbReference type="Google" id="ProtNLM"/>
    </source>
</evidence>
<evidence type="ECO:0000256" key="5">
    <source>
        <dbReference type="ARBA" id="ARBA00022989"/>
    </source>
</evidence>
<accession>A0A2C5ZAW3</accession>
<dbReference type="EMBL" id="NJES01000141">
    <property type="protein sequence ID" value="PHH76920.1"/>
    <property type="molecule type" value="Genomic_DNA"/>
</dbReference>
<dbReference type="InterPro" id="IPR008506">
    <property type="entry name" value="SND2/TMEM208"/>
</dbReference>
<comment type="similarity">
    <text evidence="2">Belongs to the TMEM208 family.</text>
</comment>
<proteinExistence type="inferred from homology"/>
<organism evidence="8 9">
    <name type="scientific">Ophiocordyceps camponoti-rufipedis</name>
    <dbReference type="NCBI Taxonomy" id="2004952"/>
    <lineage>
        <taxon>Eukaryota</taxon>
        <taxon>Fungi</taxon>
        <taxon>Dikarya</taxon>
        <taxon>Ascomycota</taxon>
        <taxon>Pezizomycotina</taxon>
        <taxon>Sordariomycetes</taxon>
        <taxon>Hypocreomycetidae</taxon>
        <taxon>Hypocreales</taxon>
        <taxon>Ophiocordycipitaceae</taxon>
        <taxon>Ophiocordyceps</taxon>
    </lineage>
</organism>
<evidence type="ECO:0000256" key="1">
    <source>
        <dbReference type="ARBA" id="ARBA00004477"/>
    </source>
</evidence>
<keyword evidence="4" id="KW-0256">Endoplasmic reticulum</keyword>
<sequence length="160" mass="16996">MAQKAKKDLAKSNSAALNRLHLISLVANGIFLVAHLAGRRRSLLTYALLSLPAFACQYILEISGRPKFDAVSGALKSPGQDLAAQGLTEYMFDVVWVTWVCCAAVVLAGNWAWLLWAVIPAYAIYLGAGLFGAGRQQLAGMQAAQGGGAPPANRRARRAA</sequence>
<dbReference type="GO" id="GO:0005773">
    <property type="term" value="C:vacuole"/>
    <property type="evidence" value="ECO:0007669"/>
    <property type="project" value="GOC"/>
</dbReference>
<feature type="transmembrane region" description="Helical" evidence="7">
    <location>
        <begin position="113"/>
        <end position="133"/>
    </location>
</feature>
<feature type="transmembrane region" description="Helical" evidence="7">
    <location>
        <begin position="90"/>
        <end position="107"/>
    </location>
</feature>
<comment type="caution">
    <text evidence="8">The sequence shown here is derived from an EMBL/GenBank/DDBJ whole genome shotgun (WGS) entry which is preliminary data.</text>
</comment>
<name>A0A2C5ZAW3_9HYPO</name>
<protein>
    <recommendedName>
        <fullName evidence="10">DUF788 domain-containing protein</fullName>
    </recommendedName>
</protein>
<keyword evidence="5 7" id="KW-1133">Transmembrane helix</keyword>
<evidence type="ECO:0000256" key="3">
    <source>
        <dbReference type="ARBA" id="ARBA00022692"/>
    </source>
</evidence>
<dbReference type="GO" id="GO:0006624">
    <property type="term" value="P:vacuolar protein processing"/>
    <property type="evidence" value="ECO:0007669"/>
    <property type="project" value="TreeGrafter"/>
</dbReference>
<evidence type="ECO:0000313" key="9">
    <source>
        <dbReference type="Proteomes" id="UP000226431"/>
    </source>
</evidence>
<dbReference type="GO" id="GO:0005789">
    <property type="term" value="C:endoplasmic reticulum membrane"/>
    <property type="evidence" value="ECO:0007669"/>
    <property type="project" value="UniProtKB-SubCell"/>
</dbReference>
<keyword evidence="3 7" id="KW-0812">Transmembrane</keyword>
<gene>
    <name evidence="8" type="ORF">CDD80_1094</name>
</gene>
<keyword evidence="9" id="KW-1185">Reference proteome</keyword>
<comment type="subcellular location">
    <subcellularLocation>
        <location evidence="1">Endoplasmic reticulum membrane</location>
        <topology evidence="1">Multi-pass membrane protein</topology>
    </subcellularLocation>
</comment>
<dbReference type="Proteomes" id="UP000226431">
    <property type="component" value="Unassembled WGS sequence"/>
</dbReference>
<feature type="transmembrane region" description="Helical" evidence="7">
    <location>
        <begin position="20"/>
        <end position="37"/>
    </location>
</feature>
<evidence type="ECO:0000256" key="2">
    <source>
        <dbReference type="ARBA" id="ARBA00009950"/>
    </source>
</evidence>
<dbReference type="AlphaFoldDB" id="A0A2C5ZAW3"/>
<reference evidence="8 9" key="1">
    <citation type="submission" date="2017-06" db="EMBL/GenBank/DDBJ databases">
        <title>Ant-infecting Ophiocordyceps genomes reveal a high diversity of potential behavioral manipulation genes and a possible major role for enterotoxins.</title>
        <authorList>
            <person name="De Bekker C."/>
            <person name="Evans H.C."/>
            <person name="Brachmann A."/>
            <person name="Hughes D.P."/>
        </authorList>
    </citation>
    <scope>NUCLEOTIDE SEQUENCE [LARGE SCALE GENOMIC DNA]</scope>
    <source>
        <strain evidence="8 9">Map16</strain>
    </source>
</reference>
<dbReference type="PANTHER" id="PTHR13505:SF7">
    <property type="entry name" value="TRANSMEMBRANE PROTEIN 208"/>
    <property type="match status" value="1"/>
</dbReference>
<evidence type="ECO:0000256" key="4">
    <source>
        <dbReference type="ARBA" id="ARBA00022824"/>
    </source>
</evidence>
<evidence type="ECO:0000313" key="8">
    <source>
        <dbReference type="EMBL" id="PHH76920.1"/>
    </source>
</evidence>
<evidence type="ECO:0000256" key="6">
    <source>
        <dbReference type="ARBA" id="ARBA00023136"/>
    </source>
</evidence>
<dbReference type="OrthoDB" id="10012212at2759"/>
<dbReference type="PANTHER" id="PTHR13505">
    <property type="entry name" value="TRANSMEMBRANE PROTEIN 208"/>
    <property type="match status" value="1"/>
</dbReference>